<evidence type="ECO:0000313" key="3">
    <source>
        <dbReference type="Proteomes" id="UP000252355"/>
    </source>
</evidence>
<name>A0A367ZSI8_9BACT</name>
<proteinExistence type="predicted"/>
<evidence type="ECO:0000256" key="1">
    <source>
        <dbReference type="SAM" id="SignalP"/>
    </source>
</evidence>
<reference evidence="2 3" key="1">
    <citation type="submission" date="2018-05" db="EMBL/GenBank/DDBJ databases">
        <title>A metagenomic window into the 2 km-deep terrestrial subsurface aquifer revealed taxonomically and functionally diverse microbial community comprising novel uncultured bacterial lineages.</title>
        <authorList>
            <person name="Kadnikov V.V."/>
            <person name="Mardanov A.V."/>
            <person name="Beletsky A.V."/>
            <person name="Banks D."/>
            <person name="Pimenov N.V."/>
            <person name="Frank Y.A."/>
            <person name="Karnachuk O.V."/>
            <person name="Ravin N.V."/>
        </authorList>
    </citation>
    <scope>NUCLEOTIDE SEQUENCE [LARGE SCALE GENOMIC DNA]</scope>
    <source>
        <strain evidence="2">BY5</strain>
    </source>
</reference>
<keyword evidence="1" id="KW-0732">Signal</keyword>
<organism evidence="2 3">
    <name type="scientific">Candidatus Ozemobacter sibiricus</name>
    <dbReference type="NCBI Taxonomy" id="2268124"/>
    <lineage>
        <taxon>Bacteria</taxon>
        <taxon>Candidatus Ozemobacteria</taxon>
        <taxon>Candidatus Ozemobacterales</taxon>
        <taxon>Candidatus Ozemobacteraceae</taxon>
        <taxon>Candidatus Ozemobacter</taxon>
    </lineage>
</organism>
<feature type="chain" id="PRO_5016743815" evidence="1">
    <location>
        <begin position="21"/>
        <end position="128"/>
    </location>
</feature>
<evidence type="ECO:0000313" key="2">
    <source>
        <dbReference type="EMBL" id="RCK80342.1"/>
    </source>
</evidence>
<comment type="caution">
    <text evidence="2">The sequence shown here is derived from an EMBL/GenBank/DDBJ whole genome shotgun (WGS) entry which is preliminary data.</text>
</comment>
<dbReference type="AlphaFoldDB" id="A0A367ZSI8"/>
<feature type="signal peptide" evidence="1">
    <location>
        <begin position="1"/>
        <end position="20"/>
    </location>
</feature>
<dbReference type="Proteomes" id="UP000252355">
    <property type="component" value="Unassembled WGS sequence"/>
</dbReference>
<accession>A0A367ZSI8</accession>
<gene>
    <name evidence="2" type="ORF">OZSIB_3524</name>
</gene>
<protein>
    <submittedName>
        <fullName evidence="2">Uncharacterized protein</fullName>
    </submittedName>
</protein>
<dbReference type="EMBL" id="QOQW01000007">
    <property type="protein sequence ID" value="RCK80342.1"/>
    <property type="molecule type" value="Genomic_DNA"/>
</dbReference>
<sequence>MWKALIGCSLGLTLCGGAMAQPAPPSQEEIAKIEANIAAWAKKNGYTIVRDGQGRLVAKDKSGKVVRPPAEVVGTAEPSAAQIAEMEARLQEWAKQNGYVTVRDEHGRLVVKDKNGKIVRPPVPTPPR</sequence>